<keyword evidence="2" id="KW-1185">Reference proteome</keyword>
<dbReference type="Proteomes" id="UP000019486">
    <property type="component" value="Unassembled WGS sequence"/>
</dbReference>
<proteinExistence type="predicted"/>
<sequence length="44" mass="5147">MRLHANMNGFLNVEPKTENRWRAIILFGRNAASFKFALRELEAL</sequence>
<comment type="caution">
    <text evidence="1">The sequence shown here is derived from an EMBL/GenBank/DDBJ whole genome shotgun (WGS) entry which is preliminary data.</text>
</comment>
<evidence type="ECO:0000313" key="1">
    <source>
        <dbReference type="EMBL" id="EWY41859.1"/>
    </source>
</evidence>
<organism evidence="1 2">
    <name type="scientific">Skermanella stibiiresistens SB22</name>
    <dbReference type="NCBI Taxonomy" id="1385369"/>
    <lineage>
        <taxon>Bacteria</taxon>
        <taxon>Pseudomonadati</taxon>
        <taxon>Pseudomonadota</taxon>
        <taxon>Alphaproteobacteria</taxon>
        <taxon>Rhodospirillales</taxon>
        <taxon>Azospirillaceae</taxon>
        <taxon>Skermanella</taxon>
    </lineage>
</organism>
<gene>
    <name evidence="1" type="ORF">N825_24820</name>
</gene>
<dbReference type="AlphaFoldDB" id="W9H744"/>
<evidence type="ECO:0000313" key="2">
    <source>
        <dbReference type="Proteomes" id="UP000019486"/>
    </source>
</evidence>
<protein>
    <submittedName>
        <fullName evidence="1">Uncharacterized protein</fullName>
    </submittedName>
</protein>
<reference evidence="1 2" key="1">
    <citation type="submission" date="2013-08" db="EMBL/GenBank/DDBJ databases">
        <title>The genome sequence of Skermanella stibiiresistens.</title>
        <authorList>
            <person name="Zhu W."/>
            <person name="Wang G."/>
        </authorList>
    </citation>
    <scope>NUCLEOTIDE SEQUENCE [LARGE SCALE GENOMIC DNA]</scope>
    <source>
        <strain evidence="1 2">SB22</strain>
    </source>
</reference>
<accession>W9H744</accession>
<dbReference type="EMBL" id="AVFL01000003">
    <property type="protein sequence ID" value="EWY41859.1"/>
    <property type="molecule type" value="Genomic_DNA"/>
</dbReference>
<name>W9H744_9PROT</name>